<dbReference type="AlphaFoldDB" id="A0A553NYE8"/>
<evidence type="ECO:0000256" key="1">
    <source>
        <dbReference type="SAM" id="MobiDB-lite"/>
    </source>
</evidence>
<comment type="caution">
    <text evidence="6">The sequence shown here is derived from an EMBL/GenBank/DDBJ whole genome shotgun (WGS) entry which is preliminary data.</text>
</comment>
<keyword evidence="2" id="KW-0472">Membrane</keyword>
<keyword evidence="3" id="KW-0732">Signal</keyword>
<evidence type="ECO:0000313" key="6">
    <source>
        <dbReference type="EMBL" id="TRY70456.1"/>
    </source>
</evidence>
<evidence type="ECO:0000313" key="7">
    <source>
        <dbReference type="Proteomes" id="UP000318571"/>
    </source>
</evidence>
<dbReference type="GO" id="GO:0016020">
    <property type="term" value="C:membrane"/>
    <property type="evidence" value="ECO:0007669"/>
    <property type="project" value="InterPro"/>
</dbReference>
<reference evidence="6 7" key="1">
    <citation type="journal article" date="2018" name="Nat. Ecol. Evol.">
        <title>Genomic signatures of mitonuclear coevolution across populations of Tigriopus californicus.</title>
        <authorList>
            <person name="Barreto F.S."/>
            <person name="Watson E.T."/>
            <person name="Lima T.G."/>
            <person name="Willett C.S."/>
            <person name="Edmands S."/>
            <person name="Li W."/>
            <person name="Burton R.S."/>
        </authorList>
    </citation>
    <scope>NUCLEOTIDE SEQUENCE [LARGE SCALE GENOMIC DNA]</scope>
    <source>
        <strain evidence="6 7">San Diego</strain>
    </source>
</reference>
<dbReference type="InterPro" id="IPR001879">
    <property type="entry name" value="GPCR_2_extracellular_dom"/>
</dbReference>
<keyword evidence="2" id="KW-0812">Transmembrane</keyword>
<dbReference type="STRING" id="6832.A0A553NYE8"/>
<dbReference type="PROSITE" id="PS50227">
    <property type="entry name" value="G_PROTEIN_RECEP_F2_3"/>
    <property type="match status" value="1"/>
</dbReference>
<dbReference type="PANTHER" id="PTHR46780">
    <property type="entry name" value="PROTEIN EVA-1"/>
    <property type="match status" value="1"/>
</dbReference>
<keyword evidence="7" id="KW-1185">Reference proteome</keyword>
<evidence type="ECO:0000256" key="2">
    <source>
        <dbReference type="SAM" id="Phobius"/>
    </source>
</evidence>
<dbReference type="InterPro" id="IPR000922">
    <property type="entry name" value="Lectin_gal-bd_dom"/>
</dbReference>
<feature type="compositionally biased region" description="Polar residues" evidence="1">
    <location>
        <begin position="167"/>
        <end position="186"/>
    </location>
</feature>
<dbReference type="Gene3D" id="4.10.1240.10">
    <property type="entry name" value="GPCR, family 2, extracellular hormone receptor domain"/>
    <property type="match status" value="1"/>
</dbReference>
<feature type="transmembrane region" description="Helical" evidence="2">
    <location>
        <begin position="666"/>
        <end position="693"/>
    </location>
</feature>
<sequence length="855" mass="95221">MNWAKPFHILGLAMIFVTHRTIGQSEMTEFACPGSNLVLNCTNLGLIEVTRANYGRFSIEVCNPQSKANWSVNCFDHHAKNIIVKSCNGKALCSLSDEDFEGHESPCPETERYKEAHFTCQKEKEDQKTTKRTRSPIRLQTFRGQMPSSKEFPTDTNSRKRVPITAPPTSTFAQDQEDTSTISHQQLGGAGAERVHFTRAPAIRFSRHSLDTTTVPSFTQSLELPPTPSRLSVVKVVHKSETNIPVYTGFAAPVLSSSSSNSHQQESYPPCLSIRSRGVIWPSTDPGSTARRPCPNNKEQVATWKCLRGPNHWTPSLPDMSKCQASWIKVPTWNTSGEAAFIVDLRDSLRSLKRHLQSNSIYGGDLMLVMGSLDKFLDDFGKSHGRSRDHDKGAQLDLETRTTFIQTISRLLHELSRPSIEATRFEEDKLESLIETVQRILVISSSWSRRQEWDRLGSDNDLHWRSQHLNISTASLKLQGFVNLSHKSVDDVLQSRPYTFCRMHVSSVGSHQKNINRDDGNIPLVYLSMKLPSTFGTHLHQSSRIQGAKIAKRISSTILLINEDSSMFDISISGLREEEDKGARTSSPGCLATVTHVSDGLKHQCQLACSGSRSTSCQCQVVRFAQNGDAAFASTHLRPSSSWRENEKLTETSQVEVERSDINDQVVVLLGCLGATLLLIVAILPFACVLIHLKRAKVQQTSKECVYAGEAFHALDYSTCDGAYQSSLCRFDNTYLTNDGLRHAPSYGSALNSQELPQNTSSQAERLFIMPAGLEYQNALDSLSTQPTKESRAQENLCCNSKRSHLPFLKPEVPLSKKNETNSIDVHQAYSKRGSGKIKEEIGKPTPKLKGPPQY</sequence>
<evidence type="ECO:0000256" key="3">
    <source>
        <dbReference type="SAM" id="SignalP"/>
    </source>
</evidence>
<dbReference type="InterPro" id="IPR043159">
    <property type="entry name" value="Lectin_gal-bd_sf"/>
</dbReference>
<dbReference type="Gene3D" id="2.60.120.740">
    <property type="match status" value="1"/>
</dbReference>
<dbReference type="OrthoDB" id="1100386at2759"/>
<dbReference type="EMBL" id="VCGU01000009">
    <property type="protein sequence ID" value="TRY70456.1"/>
    <property type="molecule type" value="Genomic_DNA"/>
</dbReference>
<dbReference type="PROSITE" id="PS50228">
    <property type="entry name" value="SUEL_LECTIN"/>
    <property type="match status" value="1"/>
</dbReference>
<organism evidence="6 7">
    <name type="scientific">Tigriopus californicus</name>
    <name type="common">Marine copepod</name>
    <dbReference type="NCBI Taxonomy" id="6832"/>
    <lineage>
        <taxon>Eukaryota</taxon>
        <taxon>Metazoa</taxon>
        <taxon>Ecdysozoa</taxon>
        <taxon>Arthropoda</taxon>
        <taxon>Crustacea</taxon>
        <taxon>Multicrustacea</taxon>
        <taxon>Hexanauplia</taxon>
        <taxon>Copepoda</taxon>
        <taxon>Harpacticoida</taxon>
        <taxon>Harpacticidae</taxon>
        <taxon>Tigriopus</taxon>
    </lineage>
</organism>
<evidence type="ECO:0000259" key="5">
    <source>
        <dbReference type="PROSITE" id="PS50228"/>
    </source>
</evidence>
<feature type="domain" description="SUEL-type lectin" evidence="5">
    <location>
        <begin position="31"/>
        <end position="121"/>
    </location>
</feature>
<dbReference type="Pfam" id="PF02140">
    <property type="entry name" value="SUEL_Lectin"/>
    <property type="match status" value="1"/>
</dbReference>
<dbReference type="GO" id="GO:0030246">
    <property type="term" value="F:carbohydrate binding"/>
    <property type="evidence" value="ECO:0007669"/>
    <property type="project" value="InterPro"/>
</dbReference>
<accession>A0A553NYE8</accession>
<dbReference type="GO" id="GO:0004930">
    <property type="term" value="F:G protein-coupled receptor activity"/>
    <property type="evidence" value="ECO:0007669"/>
    <property type="project" value="InterPro"/>
</dbReference>
<dbReference type="Proteomes" id="UP000318571">
    <property type="component" value="Chromosome 9"/>
</dbReference>
<gene>
    <name evidence="6" type="ORF">TCAL_13690</name>
</gene>
<evidence type="ECO:0008006" key="8">
    <source>
        <dbReference type="Google" id="ProtNLM"/>
    </source>
</evidence>
<protein>
    <recommendedName>
        <fullName evidence="8">Latrophilin Cirl</fullName>
    </recommendedName>
</protein>
<feature type="domain" description="G-protein coupled receptors family 2 profile 1" evidence="4">
    <location>
        <begin position="271"/>
        <end position="327"/>
    </location>
</feature>
<evidence type="ECO:0000259" key="4">
    <source>
        <dbReference type="PROSITE" id="PS50227"/>
    </source>
</evidence>
<feature type="region of interest" description="Disordered" evidence="1">
    <location>
        <begin position="816"/>
        <end position="855"/>
    </location>
</feature>
<feature type="signal peptide" evidence="3">
    <location>
        <begin position="1"/>
        <end position="23"/>
    </location>
</feature>
<name>A0A553NYE8_TIGCA</name>
<keyword evidence="2" id="KW-1133">Transmembrane helix</keyword>
<feature type="chain" id="PRO_5021771489" description="Latrophilin Cirl" evidence="3">
    <location>
        <begin position="24"/>
        <end position="855"/>
    </location>
</feature>
<proteinExistence type="predicted"/>
<dbReference type="InterPro" id="IPR036445">
    <property type="entry name" value="GPCR_2_extracell_dom_sf"/>
</dbReference>
<feature type="region of interest" description="Disordered" evidence="1">
    <location>
        <begin position="146"/>
        <end position="192"/>
    </location>
</feature>